<feature type="region of interest" description="Disordered" evidence="1">
    <location>
        <begin position="102"/>
        <end position="128"/>
    </location>
</feature>
<sequence>MTTPSTPVYIFSGTTLEQETIDRLLDTFHTISALQDIGVPPSPLTFHNVPANTHQCSSIPQIADYHLQNKGETVSVEPVIVLDDQSEGEGGTVLIVGYPKENDDVSLSDDEEQPAQTNTSHDAEAHPNVRVMPAWVNPLVANLSIGHQDLNSYIENAQDDGVFRGFPSIN</sequence>
<dbReference type="Proteomes" id="UP000807353">
    <property type="component" value="Unassembled WGS sequence"/>
</dbReference>
<dbReference type="InterPro" id="IPR053832">
    <property type="entry name" value="DUF6924"/>
</dbReference>
<evidence type="ECO:0000259" key="2">
    <source>
        <dbReference type="Pfam" id="PF21962"/>
    </source>
</evidence>
<dbReference type="AlphaFoldDB" id="A0A9P5XVH1"/>
<feature type="compositionally biased region" description="Acidic residues" evidence="1">
    <location>
        <begin position="104"/>
        <end position="113"/>
    </location>
</feature>
<reference evidence="3" key="1">
    <citation type="submission" date="2020-11" db="EMBL/GenBank/DDBJ databases">
        <authorList>
            <consortium name="DOE Joint Genome Institute"/>
            <person name="Ahrendt S."/>
            <person name="Riley R."/>
            <person name="Andreopoulos W."/>
            <person name="Labutti K."/>
            <person name="Pangilinan J."/>
            <person name="Ruiz-Duenas F.J."/>
            <person name="Barrasa J.M."/>
            <person name="Sanchez-Garcia M."/>
            <person name="Camarero S."/>
            <person name="Miyauchi S."/>
            <person name="Serrano A."/>
            <person name="Linde D."/>
            <person name="Babiker R."/>
            <person name="Drula E."/>
            <person name="Ayuso-Fernandez I."/>
            <person name="Pacheco R."/>
            <person name="Padilla G."/>
            <person name="Ferreira P."/>
            <person name="Barriuso J."/>
            <person name="Kellner H."/>
            <person name="Castanera R."/>
            <person name="Alfaro M."/>
            <person name="Ramirez L."/>
            <person name="Pisabarro A.G."/>
            <person name="Kuo A."/>
            <person name="Tritt A."/>
            <person name="Lipzen A."/>
            <person name="He G."/>
            <person name="Yan M."/>
            <person name="Ng V."/>
            <person name="Cullen D."/>
            <person name="Martin F."/>
            <person name="Rosso M.-N."/>
            <person name="Henrissat B."/>
            <person name="Hibbett D."/>
            <person name="Martinez A.T."/>
            <person name="Grigoriev I.V."/>
        </authorList>
    </citation>
    <scope>NUCLEOTIDE SEQUENCE</scope>
    <source>
        <strain evidence="3">CBS 247.69</strain>
    </source>
</reference>
<dbReference type="EMBL" id="MU150423">
    <property type="protein sequence ID" value="KAF9456470.1"/>
    <property type="molecule type" value="Genomic_DNA"/>
</dbReference>
<dbReference type="Pfam" id="PF21962">
    <property type="entry name" value="DUF6924"/>
    <property type="match status" value="1"/>
</dbReference>
<feature type="domain" description="DUF6924" evidence="2">
    <location>
        <begin position="80"/>
        <end position="166"/>
    </location>
</feature>
<organism evidence="3 4">
    <name type="scientific">Collybia nuda</name>
    <dbReference type="NCBI Taxonomy" id="64659"/>
    <lineage>
        <taxon>Eukaryota</taxon>
        <taxon>Fungi</taxon>
        <taxon>Dikarya</taxon>
        <taxon>Basidiomycota</taxon>
        <taxon>Agaricomycotina</taxon>
        <taxon>Agaricomycetes</taxon>
        <taxon>Agaricomycetidae</taxon>
        <taxon>Agaricales</taxon>
        <taxon>Tricholomatineae</taxon>
        <taxon>Clitocybaceae</taxon>
        <taxon>Collybia</taxon>
    </lineage>
</organism>
<accession>A0A9P5XVH1</accession>
<evidence type="ECO:0000313" key="4">
    <source>
        <dbReference type="Proteomes" id="UP000807353"/>
    </source>
</evidence>
<gene>
    <name evidence="3" type="ORF">BDZ94DRAFT_1302516</name>
</gene>
<comment type="caution">
    <text evidence="3">The sequence shown here is derived from an EMBL/GenBank/DDBJ whole genome shotgun (WGS) entry which is preliminary data.</text>
</comment>
<keyword evidence="4" id="KW-1185">Reference proteome</keyword>
<evidence type="ECO:0000313" key="3">
    <source>
        <dbReference type="EMBL" id="KAF9456470.1"/>
    </source>
</evidence>
<proteinExistence type="predicted"/>
<name>A0A9P5XVH1_9AGAR</name>
<protein>
    <recommendedName>
        <fullName evidence="2">DUF6924 domain-containing protein</fullName>
    </recommendedName>
</protein>
<evidence type="ECO:0000256" key="1">
    <source>
        <dbReference type="SAM" id="MobiDB-lite"/>
    </source>
</evidence>